<feature type="domain" description="VOC" evidence="1">
    <location>
        <begin position="23"/>
        <end position="164"/>
    </location>
</feature>
<dbReference type="KEGG" id="sapo:SAPIO_CDS2610"/>
<dbReference type="SUPFAM" id="SSF54593">
    <property type="entry name" value="Glyoxalase/Bleomycin resistance protein/Dihydroxybiphenyl dioxygenase"/>
    <property type="match status" value="1"/>
</dbReference>
<dbReference type="InterPro" id="IPR029068">
    <property type="entry name" value="Glyas_Bleomycin-R_OHBP_Dase"/>
</dbReference>
<dbReference type="PANTHER" id="PTHR33993">
    <property type="entry name" value="GLYOXALASE-RELATED"/>
    <property type="match status" value="1"/>
</dbReference>
<dbReference type="AlphaFoldDB" id="A0A084GCV0"/>
<dbReference type="InterPro" id="IPR037523">
    <property type="entry name" value="VOC_core"/>
</dbReference>
<evidence type="ECO:0000313" key="2">
    <source>
        <dbReference type="EMBL" id="KEZ45162.1"/>
    </source>
</evidence>
<protein>
    <recommendedName>
        <fullName evidence="1">VOC domain-containing protein</fullName>
    </recommendedName>
</protein>
<gene>
    <name evidence="2" type="ORF">SAPIO_CDS2610</name>
</gene>
<evidence type="ECO:0000313" key="3">
    <source>
        <dbReference type="Proteomes" id="UP000028545"/>
    </source>
</evidence>
<dbReference type="Gene3D" id="3.10.180.10">
    <property type="entry name" value="2,3-Dihydroxybiphenyl 1,2-Dioxygenase, domain 1"/>
    <property type="match status" value="1"/>
</dbReference>
<accession>A0A084GCV0</accession>
<dbReference type="HOGENOM" id="CLU_127592_4_0_1"/>
<dbReference type="OrthoDB" id="447346at2759"/>
<dbReference type="GeneID" id="27721682"/>
<name>A0A084GCV0_PSEDA</name>
<proteinExistence type="predicted"/>
<dbReference type="InterPro" id="IPR004360">
    <property type="entry name" value="Glyas_Fos-R_dOase_dom"/>
</dbReference>
<dbReference type="RefSeq" id="XP_016644961.1">
    <property type="nucleotide sequence ID" value="XM_016785585.1"/>
</dbReference>
<dbReference type="Proteomes" id="UP000028545">
    <property type="component" value="Unassembled WGS sequence"/>
</dbReference>
<organism evidence="2 3">
    <name type="scientific">Pseudallescheria apiosperma</name>
    <name type="common">Scedosporium apiospermum</name>
    <dbReference type="NCBI Taxonomy" id="563466"/>
    <lineage>
        <taxon>Eukaryota</taxon>
        <taxon>Fungi</taxon>
        <taxon>Dikarya</taxon>
        <taxon>Ascomycota</taxon>
        <taxon>Pezizomycotina</taxon>
        <taxon>Sordariomycetes</taxon>
        <taxon>Hypocreomycetidae</taxon>
        <taxon>Microascales</taxon>
        <taxon>Microascaceae</taxon>
        <taxon>Scedosporium</taxon>
    </lineage>
</organism>
<dbReference type="PROSITE" id="PS51819">
    <property type="entry name" value="VOC"/>
    <property type="match status" value="1"/>
</dbReference>
<dbReference type="Pfam" id="PF00903">
    <property type="entry name" value="Glyoxalase"/>
    <property type="match status" value="1"/>
</dbReference>
<evidence type="ECO:0000259" key="1">
    <source>
        <dbReference type="PROSITE" id="PS51819"/>
    </source>
</evidence>
<sequence>MTITKIHILAQHFNPDCKITHSRICWLEIPATSLPRASAFYASVLGWSSDPSQTIPASQIPGTSSLLIFSHPAVNGAFVEVSAPDVSVPKWREESESSEVGGGKVRHRSVMTSFSVESIEEVLDAVVKNGGRVDVPKTKIAAEGMGYFAHFVDTEGNLQGLWSNK</sequence>
<dbReference type="EMBL" id="JOWA01000086">
    <property type="protein sequence ID" value="KEZ45162.1"/>
    <property type="molecule type" value="Genomic_DNA"/>
</dbReference>
<reference evidence="2 3" key="1">
    <citation type="journal article" date="2014" name="Genome Announc.">
        <title>Draft genome sequence of the pathogenic fungus Scedosporium apiospermum.</title>
        <authorList>
            <person name="Vandeputte P."/>
            <person name="Ghamrawi S."/>
            <person name="Rechenmann M."/>
            <person name="Iltis A."/>
            <person name="Giraud S."/>
            <person name="Fleury M."/>
            <person name="Thornton C."/>
            <person name="Delhaes L."/>
            <person name="Meyer W."/>
            <person name="Papon N."/>
            <person name="Bouchara J.P."/>
        </authorList>
    </citation>
    <scope>NUCLEOTIDE SEQUENCE [LARGE SCALE GENOMIC DNA]</scope>
    <source>
        <strain evidence="2 3">IHEM 14462</strain>
    </source>
</reference>
<dbReference type="VEuPathDB" id="FungiDB:SAPIO_CDS2610"/>
<dbReference type="CDD" id="cd07247">
    <property type="entry name" value="SgaA_N_like"/>
    <property type="match status" value="1"/>
</dbReference>
<comment type="caution">
    <text evidence="2">The sequence shown here is derived from an EMBL/GenBank/DDBJ whole genome shotgun (WGS) entry which is preliminary data.</text>
</comment>
<keyword evidence="3" id="KW-1185">Reference proteome</keyword>
<dbReference type="InterPro" id="IPR052164">
    <property type="entry name" value="Anthracycline_SecMetBiosynth"/>
</dbReference>